<keyword evidence="1" id="KW-0805">Transcription regulation</keyword>
<dbReference type="PRINTS" id="PR00032">
    <property type="entry name" value="HTHARAC"/>
</dbReference>
<comment type="caution">
    <text evidence="6">The sequence shown here is derived from an EMBL/GenBank/DDBJ whole genome shotgun (WGS) entry which is preliminary data.</text>
</comment>
<dbReference type="PANTHER" id="PTHR46796">
    <property type="entry name" value="HTH-TYPE TRANSCRIPTIONAL ACTIVATOR RHAS-RELATED"/>
    <property type="match status" value="1"/>
</dbReference>
<dbReference type="InterPro" id="IPR020449">
    <property type="entry name" value="Tscrpt_reg_AraC-type_HTH"/>
</dbReference>
<dbReference type="Proteomes" id="UP000570361">
    <property type="component" value="Unassembled WGS sequence"/>
</dbReference>
<reference evidence="6 7" key="1">
    <citation type="submission" date="2020-08" db="EMBL/GenBank/DDBJ databases">
        <title>Genomic Encyclopedia of Type Strains, Phase III (KMG-III): the genomes of soil and plant-associated and newly described type strains.</title>
        <authorList>
            <person name="Whitman W."/>
        </authorList>
    </citation>
    <scope>NUCLEOTIDE SEQUENCE [LARGE SCALE GENOMIC DNA]</scope>
    <source>
        <strain evidence="6 7">CECT 5862</strain>
    </source>
</reference>
<dbReference type="InterPro" id="IPR050204">
    <property type="entry name" value="AraC_XylS_family_regulators"/>
</dbReference>
<name>A0A7W5FM12_9BACL</name>
<dbReference type="PROSITE" id="PS00041">
    <property type="entry name" value="HTH_ARAC_FAMILY_1"/>
    <property type="match status" value="1"/>
</dbReference>
<evidence type="ECO:0000256" key="1">
    <source>
        <dbReference type="ARBA" id="ARBA00023015"/>
    </source>
</evidence>
<dbReference type="Gene3D" id="1.10.10.60">
    <property type="entry name" value="Homeodomain-like"/>
    <property type="match status" value="2"/>
</dbReference>
<accession>A0A7W5FM12</accession>
<keyword evidence="4" id="KW-0804">Transcription</keyword>
<keyword evidence="3" id="KW-0010">Activator</keyword>
<dbReference type="InterPro" id="IPR009057">
    <property type="entry name" value="Homeodomain-like_sf"/>
</dbReference>
<evidence type="ECO:0000313" key="7">
    <source>
        <dbReference type="Proteomes" id="UP000570361"/>
    </source>
</evidence>
<dbReference type="Gene3D" id="2.60.120.280">
    <property type="entry name" value="Regulatory protein AraC"/>
    <property type="match status" value="1"/>
</dbReference>
<dbReference type="InterPro" id="IPR018062">
    <property type="entry name" value="HTH_AraC-typ_CS"/>
</dbReference>
<dbReference type="EMBL" id="JACHXK010000003">
    <property type="protein sequence ID" value="MBB3109810.1"/>
    <property type="molecule type" value="Genomic_DNA"/>
</dbReference>
<dbReference type="GO" id="GO:0003700">
    <property type="term" value="F:DNA-binding transcription factor activity"/>
    <property type="evidence" value="ECO:0007669"/>
    <property type="project" value="InterPro"/>
</dbReference>
<protein>
    <submittedName>
        <fullName evidence="6">AraC-like DNA-binding protein</fullName>
    </submittedName>
</protein>
<dbReference type="PROSITE" id="PS01124">
    <property type="entry name" value="HTH_ARAC_FAMILY_2"/>
    <property type="match status" value="1"/>
</dbReference>
<keyword evidence="7" id="KW-1185">Reference proteome</keyword>
<dbReference type="Pfam" id="PF12833">
    <property type="entry name" value="HTH_18"/>
    <property type="match status" value="1"/>
</dbReference>
<dbReference type="InterPro" id="IPR018060">
    <property type="entry name" value="HTH_AraC"/>
</dbReference>
<evidence type="ECO:0000259" key="5">
    <source>
        <dbReference type="PROSITE" id="PS01124"/>
    </source>
</evidence>
<keyword evidence="2 6" id="KW-0238">DNA-binding</keyword>
<dbReference type="RefSeq" id="WP_183599238.1">
    <property type="nucleotide sequence ID" value="NZ_JACHXK010000003.1"/>
</dbReference>
<sequence length="290" mass="32797">MAAQRYGTYGFRFTGKEHLPLYSLFALGYDRVTGHYEWDGMKRIDGPLYLFQYTLSGRGRLQTADAVYDLRPQQAFLVDIPSVHRYDLPPDSEGWEFYFILMRQHPLGGLREELKHQLGTVFSLATESPAIRVLQGGVQDAAAGRINDAYAASSLVYRFMMELARTANRPKEEQWPPAIREAAQYLTNHFGEAISIDDAATAAGLSKFHFTRLFTRTTGYTPGDYLTRIRIVKGAEYLRNSTITIDEVARRCGFAGGSYFSKVFRQWVGCTPGDYRSGKEVLAANHLIFD</sequence>
<organism evidence="6 7">
    <name type="scientific">Paenibacillus phyllosphaerae</name>
    <dbReference type="NCBI Taxonomy" id="274593"/>
    <lineage>
        <taxon>Bacteria</taxon>
        <taxon>Bacillati</taxon>
        <taxon>Bacillota</taxon>
        <taxon>Bacilli</taxon>
        <taxon>Bacillales</taxon>
        <taxon>Paenibacillaceae</taxon>
        <taxon>Paenibacillus</taxon>
    </lineage>
</organism>
<dbReference type="InterPro" id="IPR037923">
    <property type="entry name" value="HTH-like"/>
</dbReference>
<dbReference type="GO" id="GO:0043565">
    <property type="term" value="F:sequence-specific DNA binding"/>
    <property type="evidence" value="ECO:0007669"/>
    <property type="project" value="InterPro"/>
</dbReference>
<proteinExistence type="predicted"/>
<dbReference type="SUPFAM" id="SSF46689">
    <property type="entry name" value="Homeodomain-like"/>
    <property type="match status" value="2"/>
</dbReference>
<gene>
    <name evidence="6" type="ORF">FHS18_001873</name>
</gene>
<dbReference type="Pfam" id="PF02311">
    <property type="entry name" value="AraC_binding"/>
    <property type="match status" value="1"/>
</dbReference>
<dbReference type="SMART" id="SM00342">
    <property type="entry name" value="HTH_ARAC"/>
    <property type="match status" value="1"/>
</dbReference>
<evidence type="ECO:0000313" key="6">
    <source>
        <dbReference type="EMBL" id="MBB3109810.1"/>
    </source>
</evidence>
<evidence type="ECO:0000256" key="3">
    <source>
        <dbReference type="ARBA" id="ARBA00023159"/>
    </source>
</evidence>
<feature type="domain" description="HTH araC/xylS-type" evidence="5">
    <location>
        <begin position="180"/>
        <end position="278"/>
    </location>
</feature>
<dbReference type="SUPFAM" id="SSF51215">
    <property type="entry name" value="Regulatory protein AraC"/>
    <property type="match status" value="1"/>
</dbReference>
<dbReference type="InterPro" id="IPR003313">
    <property type="entry name" value="AraC-bd"/>
</dbReference>
<dbReference type="AlphaFoldDB" id="A0A7W5FM12"/>
<evidence type="ECO:0000256" key="2">
    <source>
        <dbReference type="ARBA" id="ARBA00023125"/>
    </source>
</evidence>
<evidence type="ECO:0000256" key="4">
    <source>
        <dbReference type="ARBA" id="ARBA00023163"/>
    </source>
</evidence>